<dbReference type="AlphaFoldDB" id="A0A7Z9BID9"/>
<proteinExistence type="predicted"/>
<dbReference type="EMBL" id="CZCS02000013">
    <property type="protein sequence ID" value="VXD14705.1"/>
    <property type="molecule type" value="Genomic_DNA"/>
</dbReference>
<protein>
    <submittedName>
        <fullName evidence="1">Uncharacterized protein</fullName>
    </submittedName>
</protein>
<comment type="caution">
    <text evidence="1">The sequence shown here is derived from an EMBL/GenBank/DDBJ whole genome shotgun (WGS) entry which is preliminary data.</text>
</comment>
<organism evidence="1 2">
    <name type="scientific">Planktothrix paucivesiculata PCC 9631</name>
    <dbReference type="NCBI Taxonomy" id="671071"/>
    <lineage>
        <taxon>Bacteria</taxon>
        <taxon>Bacillati</taxon>
        <taxon>Cyanobacteriota</taxon>
        <taxon>Cyanophyceae</taxon>
        <taxon>Oscillatoriophycideae</taxon>
        <taxon>Oscillatoriales</taxon>
        <taxon>Microcoleaceae</taxon>
        <taxon>Planktothrix</taxon>
    </lineage>
</organism>
<gene>
    <name evidence="1" type="ORF">PL9631_110108</name>
</gene>
<name>A0A7Z9BID9_9CYAN</name>
<accession>A0A7Z9BID9</accession>
<sequence length="38" mass="4471">MLHCFSPASGINVIETVVLPKVWNVKLKFQSRKRDYCY</sequence>
<dbReference type="Proteomes" id="UP000182190">
    <property type="component" value="Unassembled WGS sequence"/>
</dbReference>
<evidence type="ECO:0000313" key="2">
    <source>
        <dbReference type="Proteomes" id="UP000182190"/>
    </source>
</evidence>
<evidence type="ECO:0000313" key="1">
    <source>
        <dbReference type="EMBL" id="VXD14705.1"/>
    </source>
</evidence>
<keyword evidence="2" id="KW-1185">Reference proteome</keyword>
<reference evidence="1" key="1">
    <citation type="submission" date="2019-10" db="EMBL/GenBank/DDBJ databases">
        <authorList>
            <consortium name="Genoscope - CEA"/>
            <person name="William W."/>
        </authorList>
    </citation>
    <scope>NUCLEOTIDE SEQUENCE [LARGE SCALE GENOMIC DNA]</scope>
    <source>
        <strain evidence="1">BBR_PRJEB10994</strain>
    </source>
</reference>